<reference evidence="1 2" key="1">
    <citation type="submission" date="2020-05" db="EMBL/GenBank/DDBJ databases">
        <title>Flexivirga sp. ID2601S isolated from air conditioner.</title>
        <authorList>
            <person name="Kim D.H."/>
        </authorList>
    </citation>
    <scope>NUCLEOTIDE SEQUENCE [LARGE SCALE GENOMIC DNA]</scope>
    <source>
        <strain evidence="1 2">ID2601S</strain>
    </source>
</reference>
<keyword evidence="1" id="KW-0378">Hydrolase</keyword>
<dbReference type="InterPro" id="IPR023198">
    <property type="entry name" value="PGP-like_dom2"/>
</dbReference>
<dbReference type="EMBL" id="JABENB010000001">
    <property type="protein sequence ID" value="NNG37895.1"/>
    <property type="molecule type" value="Genomic_DNA"/>
</dbReference>
<evidence type="ECO:0000313" key="1">
    <source>
        <dbReference type="EMBL" id="NNG37895.1"/>
    </source>
</evidence>
<proteinExistence type="predicted"/>
<keyword evidence="2" id="KW-1185">Reference proteome</keyword>
<dbReference type="PANTHER" id="PTHR43434">
    <property type="entry name" value="PHOSPHOGLYCOLATE PHOSPHATASE"/>
    <property type="match status" value="1"/>
</dbReference>
<dbReference type="GO" id="GO:0008967">
    <property type="term" value="F:phosphoglycolate phosphatase activity"/>
    <property type="evidence" value="ECO:0007669"/>
    <property type="project" value="TreeGrafter"/>
</dbReference>
<protein>
    <submittedName>
        <fullName evidence="1">HAD hydrolase-like protein</fullName>
    </submittedName>
</protein>
<dbReference type="InterPro" id="IPR041492">
    <property type="entry name" value="HAD_2"/>
</dbReference>
<dbReference type="InterPro" id="IPR050155">
    <property type="entry name" value="HAD-like_hydrolase_sf"/>
</dbReference>
<gene>
    <name evidence="1" type="ORF">HJ588_01215</name>
</gene>
<name>A0A849ABJ6_9MICO</name>
<dbReference type="AlphaFoldDB" id="A0A849ABJ6"/>
<dbReference type="InterPro" id="IPR023214">
    <property type="entry name" value="HAD_sf"/>
</dbReference>
<dbReference type="InterPro" id="IPR036412">
    <property type="entry name" value="HAD-like_sf"/>
</dbReference>
<dbReference type="Pfam" id="PF13419">
    <property type="entry name" value="HAD_2"/>
    <property type="match status" value="1"/>
</dbReference>
<dbReference type="Gene3D" id="1.10.150.240">
    <property type="entry name" value="Putative phosphatase, domain 2"/>
    <property type="match status" value="1"/>
</dbReference>
<organism evidence="1 2">
    <name type="scientific">Flexivirga aerilata</name>
    <dbReference type="NCBI Taxonomy" id="1656889"/>
    <lineage>
        <taxon>Bacteria</taxon>
        <taxon>Bacillati</taxon>
        <taxon>Actinomycetota</taxon>
        <taxon>Actinomycetes</taxon>
        <taxon>Micrococcales</taxon>
        <taxon>Dermacoccaceae</taxon>
        <taxon>Flexivirga</taxon>
    </lineage>
</organism>
<evidence type="ECO:0000313" key="2">
    <source>
        <dbReference type="Proteomes" id="UP000557772"/>
    </source>
</evidence>
<dbReference type="GO" id="GO:0005829">
    <property type="term" value="C:cytosol"/>
    <property type="evidence" value="ECO:0007669"/>
    <property type="project" value="TreeGrafter"/>
</dbReference>
<dbReference type="SUPFAM" id="SSF56784">
    <property type="entry name" value="HAD-like"/>
    <property type="match status" value="1"/>
</dbReference>
<sequence length="191" mass="19724">MTLVDSSRGILDCMQHVLRAREVDASDAQLWPLLGAPLRDNLAHFLPADQVASAAADYRAHYLEHAVEVTVAMPGAVELVDAIHAAGGTVLVVSAKHPVAVEAVLEHVGIRPDVVVGDLFAHDKAGPLREHAATAYVGDHVGDQQAAHAAGALAVGVTTGPHDAETLRDAGAQLVVGSLTELTGRVAELAG</sequence>
<comment type="caution">
    <text evidence="1">The sequence shown here is derived from an EMBL/GenBank/DDBJ whole genome shotgun (WGS) entry which is preliminary data.</text>
</comment>
<dbReference type="Proteomes" id="UP000557772">
    <property type="component" value="Unassembled WGS sequence"/>
</dbReference>
<dbReference type="PANTHER" id="PTHR43434:SF1">
    <property type="entry name" value="PHOSPHOGLYCOLATE PHOSPHATASE"/>
    <property type="match status" value="1"/>
</dbReference>
<dbReference type="Gene3D" id="3.40.50.1000">
    <property type="entry name" value="HAD superfamily/HAD-like"/>
    <property type="match status" value="1"/>
</dbReference>
<accession>A0A849ABJ6</accession>
<dbReference type="GO" id="GO:0006281">
    <property type="term" value="P:DNA repair"/>
    <property type="evidence" value="ECO:0007669"/>
    <property type="project" value="TreeGrafter"/>
</dbReference>